<gene>
    <name evidence="2" type="ORF">D1970_04590</name>
</gene>
<accession>A0A398BL64</accession>
<dbReference type="SUPFAM" id="SSF56747">
    <property type="entry name" value="Prim-pol domain"/>
    <property type="match status" value="1"/>
</dbReference>
<dbReference type="OrthoDB" id="158067at2"/>
<evidence type="ECO:0000259" key="1">
    <source>
        <dbReference type="SMART" id="SM00943"/>
    </source>
</evidence>
<protein>
    <recommendedName>
        <fullName evidence="1">DNA primase/polymerase bifunctional N-terminal domain-containing protein</fullName>
    </recommendedName>
</protein>
<organism evidence="2 3">
    <name type="scientific">Mesobacillus zeae</name>
    <dbReference type="NCBI Taxonomy" id="1917180"/>
    <lineage>
        <taxon>Bacteria</taxon>
        <taxon>Bacillati</taxon>
        <taxon>Bacillota</taxon>
        <taxon>Bacilli</taxon>
        <taxon>Bacillales</taxon>
        <taxon>Bacillaceae</taxon>
        <taxon>Mesobacillus</taxon>
    </lineage>
</organism>
<comment type="caution">
    <text evidence="2">The sequence shown here is derived from an EMBL/GenBank/DDBJ whole genome shotgun (WGS) entry which is preliminary data.</text>
</comment>
<feature type="domain" description="DNA primase/polymerase bifunctional N-terminal" evidence="1">
    <location>
        <begin position="2"/>
        <end position="121"/>
    </location>
</feature>
<dbReference type="Proteomes" id="UP000265816">
    <property type="component" value="Unassembled WGS sequence"/>
</dbReference>
<dbReference type="AlphaFoldDB" id="A0A398BL64"/>
<dbReference type="SMART" id="SM00943">
    <property type="entry name" value="Prim-Pol"/>
    <property type="match status" value="1"/>
</dbReference>
<evidence type="ECO:0000313" key="2">
    <source>
        <dbReference type="EMBL" id="RID88113.1"/>
    </source>
</evidence>
<name>A0A398BL64_9BACI</name>
<dbReference type="InterPro" id="IPR015330">
    <property type="entry name" value="DNA_primase/pol_bifunc_N"/>
</dbReference>
<dbReference type="EMBL" id="QWVT01000008">
    <property type="protein sequence ID" value="RID88113.1"/>
    <property type="molecule type" value="Genomic_DNA"/>
</dbReference>
<dbReference type="Pfam" id="PF09250">
    <property type="entry name" value="Prim-Pol"/>
    <property type="match status" value="1"/>
</dbReference>
<dbReference type="CDD" id="cd04859">
    <property type="entry name" value="Prim_Pol"/>
    <property type="match status" value="1"/>
</dbReference>
<keyword evidence="3" id="KW-1185">Reference proteome</keyword>
<proteinExistence type="predicted"/>
<reference evidence="2 3" key="1">
    <citation type="submission" date="2018-08" db="EMBL/GenBank/DDBJ databases">
        <title>Bacillus jemisoniae sp. nov., Bacillus chryseoplanitiae sp. nov., Bacillus resnikiae sp. nov., and Bacillus frankliniae sp. nov., isolated from Viking spacecraft and associated surfaces.</title>
        <authorList>
            <person name="Seuylemezian A."/>
            <person name="Vaishampayan P."/>
        </authorList>
    </citation>
    <scope>NUCLEOTIDE SEQUENCE [LARGE SCALE GENOMIC DNA]</scope>
    <source>
        <strain evidence="2 3">JJ-247</strain>
    </source>
</reference>
<sequence length="134" mass="15032">MHPLEVVNGIIDQDGKIISYSNKNIGIVTGLVSNCFVLDVDNLATLTKLEKMGDLPLTWRVRSNRGVHLYFKYNNTIPSTKLWDSIDILSDNKQVVAPPSIHPSGTVYQPSPTLSTHDRLLYLAYTYVLNLFAK</sequence>
<evidence type="ECO:0000313" key="3">
    <source>
        <dbReference type="Proteomes" id="UP000265816"/>
    </source>
</evidence>